<feature type="region of interest" description="Disordered" evidence="6">
    <location>
        <begin position="642"/>
        <end position="676"/>
    </location>
</feature>
<dbReference type="PANTHER" id="PTHR11911">
    <property type="entry name" value="INOSINE-5-MONOPHOSPHATE DEHYDROGENASE RELATED"/>
    <property type="match status" value="1"/>
</dbReference>
<dbReference type="SUPFAM" id="SSF54631">
    <property type="entry name" value="CBS-domain pair"/>
    <property type="match status" value="1"/>
</dbReference>
<evidence type="ECO:0000259" key="7">
    <source>
        <dbReference type="PROSITE" id="PS51371"/>
    </source>
</evidence>
<dbReference type="InterPro" id="IPR005990">
    <property type="entry name" value="IMP_DH"/>
</dbReference>
<evidence type="ECO:0000256" key="6">
    <source>
        <dbReference type="SAM" id="MobiDB-lite"/>
    </source>
</evidence>
<keyword evidence="4 5" id="KW-0129">CBS domain</keyword>
<evidence type="ECO:0000313" key="8">
    <source>
        <dbReference type="EMBL" id="CAK9076050.1"/>
    </source>
</evidence>
<evidence type="ECO:0000256" key="5">
    <source>
        <dbReference type="PROSITE-ProRule" id="PRU00703"/>
    </source>
</evidence>
<dbReference type="InterPro" id="IPR000644">
    <property type="entry name" value="CBS_dom"/>
</dbReference>
<evidence type="ECO:0000256" key="4">
    <source>
        <dbReference type="ARBA" id="ARBA00023122"/>
    </source>
</evidence>
<dbReference type="SUPFAM" id="SSF51412">
    <property type="entry name" value="Inosine monophosphate dehydrogenase (IMPDH)"/>
    <property type="match status" value="1"/>
</dbReference>
<accession>A0ABP0PJ77</accession>
<proteinExistence type="inferred from homology"/>
<dbReference type="InterPro" id="IPR001093">
    <property type="entry name" value="IMP_DH_GMPRt"/>
</dbReference>
<dbReference type="InterPro" id="IPR013785">
    <property type="entry name" value="Aldolase_TIM"/>
</dbReference>
<protein>
    <recommendedName>
        <fullName evidence="7">CBS domain-containing protein</fullName>
    </recommendedName>
</protein>
<dbReference type="Gene3D" id="3.20.20.70">
    <property type="entry name" value="Aldolase class I"/>
    <property type="match status" value="1"/>
</dbReference>
<comment type="caution">
    <text evidence="8">The sequence shown here is derived from an EMBL/GenBank/DDBJ whole genome shotgun (WGS) entry which is preliminary data.</text>
</comment>
<dbReference type="SMART" id="SM01240">
    <property type="entry name" value="IMPDH"/>
    <property type="match status" value="1"/>
</dbReference>
<sequence>MAKAALPLTSGYPSRDASSAEQGEGWSAAEVFPGQGLNLSELVFLPGTFSPSPPNLTSRLTKNLKLNTPAVSLGKCTEEGMAMAMALSGGLGIIHRHMPIKEQATKVQRVKQYNSGFILNPACLAPRHTVEMAQKLQAELGCSGIPLTENGRVGGRLMGLVTKRDLEDMPRTATLQSLMNRDVVFAEEPVTLKEAHVAMQQAKVSKLPVLNKDQELVALICRGDMKQVKRHPHASRDANRQLMVAAAVSPNEPNAWDRVQALVGAGADLLSLETDEGVDHYVISFLKRTKEAFPGLDVVAGPVNSVRQASMLCNHGADAIRVGLAEGASASVLYDVSRTLRANYGTPVLADLQASNSGELLKALLLGASTVSVDAMVSRCEEVPGDLIFREGVRVKLETSGSEDSAAVAMGVATHKIDGGSALSYIPIILNQLRRGLQDLGVSALAETSKALDQGLLRLERQLPRVVSFQDEREMGDESQLSLLHLLRARRIALTEVLCEMEMDTDVWKPFGFNLQQEEDNMAPTPELERPASTRAASRSSFQRQVSDALGLQRQPSGGQREELRPRSAPQLRRKGPRPKNPFIEYDAREKRLNQERKWLQEASGFLEQRRNELRQSAKMKHLDLRSDTDDRLYENRTFYGPASMAMKARQRARGRPRDEPPKEVPRPSPKEPGTLTALKRLAQELKSSISEDTQKSFRDAFRRYDGPYGQIPEGQPETRRYAFAFRSSS</sequence>
<organism evidence="8 9">
    <name type="scientific">Durusdinium trenchii</name>
    <dbReference type="NCBI Taxonomy" id="1381693"/>
    <lineage>
        <taxon>Eukaryota</taxon>
        <taxon>Sar</taxon>
        <taxon>Alveolata</taxon>
        <taxon>Dinophyceae</taxon>
        <taxon>Suessiales</taxon>
        <taxon>Symbiodiniaceae</taxon>
        <taxon>Durusdinium</taxon>
    </lineage>
</organism>
<evidence type="ECO:0000313" key="9">
    <source>
        <dbReference type="Proteomes" id="UP001642484"/>
    </source>
</evidence>
<dbReference type="Pfam" id="PF00571">
    <property type="entry name" value="CBS"/>
    <property type="match status" value="1"/>
</dbReference>
<feature type="compositionally biased region" description="Basic and acidic residues" evidence="6">
    <location>
        <begin position="656"/>
        <end position="670"/>
    </location>
</feature>
<dbReference type="SMART" id="SM00116">
    <property type="entry name" value="CBS"/>
    <property type="match status" value="2"/>
</dbReference>
<evidence type="ECO:0000256" key="2">
    <source>
        <dbReference type="ARBA" id="ARBA00022723"/>
    </source>
</evidence>
<evidence type="ECO:0000256" key="3">
    <source>
        <dbReference type="ARBA" id="ARBA00023002"/>
    </source>
</evidence>
<dbReference type="Pfam" id="PF00478">
    <property type="entry name" value="IMPDH"/>
    <property type="match status" value="1"/>
</dbReference>
<keyword evidence="2" id="KW-0479">Metal-binding</keyword>
<dbReference type="InterPro" id="IPR046342">
    <property type="entry name" value="CBS_dom_sf"/>
</dbReference>
<evidence type="ECO:0000256" key="1">
    <source>
        <dbReference type="ARBA" id="ARBA00005502"/>
    </source>
</evidence>
<feature type="region of interest" description="Disordered" evidence="6">
    <location>
        <begin position="1"/>
        <end position="25"/>
    </location>
</feature>
<dbReference type="PROSITE" id="PS51371">
    <property type="entry name" value="CBS"/>
    <property type="match status" value="1"/>
</dbReference>
<gene>
    <name evidence="8" type="ORF">CCMP2556_LOCUS37465</name>
</gene>
<dbReference type="CDD" id="cd04601">
    <property type="entry name" value="CBS_pair_IMPDH"/>
    <property type="match status" value="1"/>
</dbReference>
<name>A0ABP0PJ77_9DINO</name>
<keyword evidence="9" id="KW-1185">Reference proteome</keyword>
<feature type="domain" description="CBS" evidence="7">
    <location>
        <begin position="179"/>
        <end position="235"/>
    </location>
</feature>
<feature type="region of interest" description="Disordered" evidence="6">
    <location>
        <begin position="704"/>
        <end position="730"/>
    </location>
</feature>
<feature type="region of interest" description="Disordered" evidence="6">
    <location>
        <begin position="524"/>
        <end position="588"/>
    </location>
</feature>
<reference evidence="8 9" key="1">
    <citation type="submission" date="2024-02" db="EMBL/GenBank/DDBJ databases">
        <authorList>
            <person name="Chen Y."/>
            <person name="Shah S."/>
            <person name="Dougan E. K."/>
            <person name="Thang M."/>
            <person name="Chan C."/>
        </authorList>
    </citation>
    <scope>NUCLEOTIDE SEQUENCE [LARGE SCALE GENOMIC DNA]</scope>
</reference>
<keyword evidence="3" id="KW-0560">Oxidoreductase</keyword>
<comment type="similarity">
    <text evidence="1">Belongs to the IMPDH/GMPR family.</text>
</comment>
<dbReference type="EMBL" id="CAXAMN010023239">
    <property type="protein sequence ID" value="CAK9076050.1"/>
    <property type="molecule type" value="Genomic_DNA"/>
</dbReference>
<dbReference type="Proteomes" id="UP001642484">
    <property type="component" value="Unassembled WGS sequence"/>
</dbReference>
<dbReference type="PANTHER" id="PTHR11911:SF111">
    <property type="entry name" value="INOSINE-5'-MONOPHOSPHATE DEHYDROGENASE"/>
    <property type="match status" value="1"/>
</dbReference>